<sequence>MDQQVSYEHLDDEGGSSLTDQMRWLHVQVRQHHPQVHRIAIALYDARHGLLKTYVNSSDVTDPLALYERPLSEVPSLSELASRRESRVIHDFTQLPLPHGEHTVWLLARGYRSSYTVPLYQAGTLLGFLFFDSRKPGAFDGRLPDDLQIYVQLCRLSVLNVFNLSHAVEGMVKVARGLAHLRDIETGRHLDRMSSYVRLIAQRVARHYRLDDEFIEHLYLFSPLHDIGKVGISDSILLKPGRLNDSERRLMQGHVELGVKLINEVMQEAGLATTPYLAILRNIVGCHHELLDGSGYPRGLRGDEIPLEARIVSIADVFDALTAERPYKKPWTNAEALAELARMSDRGQLDPHCVSAFASCIGEVGAIQKRFGLSG</sequence>
<evidence type="ECO:0000313" key="4">
    <source>
        <dbReference type="Proteomes" id="UP000005019"/>
    </source>
</evidence>
<dbReference type="PROSITE" id="PS50046">
    <property type="entry name" value="PHYTOCHROME_2"/>
    <property type="match status" value="1"/>
</dbReference>
<dbReference type="RefSeq" id="WP_008063946.1">
    <property type="nucleotide sequence ID" value="NZ_AFHG01000058.1"/>
</dbReference>
<dbReference type="InterPro" id="IPR003018">
    <property type="entry name" value="GAF"/>
</dbReference>
<organism evidence="3 4">
    <name type="scientific">Methyloversatilis universalis (strain ATCC BAA-1314 / DSM 25237 / JCM 13912 / CCUG 52030 / FAM5)</name>
    <dbReference type="NCBI Taxonomy" id="1000565"/>
    <lineage>
        <taxon>Bacteria</taxon>
        <taxon>Pseudomonadati</taxon>
        <taxon>Pseudomonadota</taxon>
        <taxon>Betaproteobacteria</taxon>
        <taxon>Nitrosomonadales</taxon>
        <taxon>Sterolibacteriaceae</taxon>
        <taxon>Methyloversatilis</taxon>
    </lineage>
</organism>
<name>F5RGQ3_METUF</name>
<dbReference type="InterPro" id="IPR052020">
    <property type="entry name" value="Cyclic_di-GMP/3'3'-cGAMP_PDE"/>
</dbReference>
<dbReference type="CDD" id="cd00077">
    <property type="entry name" value="HDc"/>
    <property type="match status" value="1"/>
</dbReference>
<reference evidence="3 4" key="1">
    <citation type="journal article" date="2011" name="J. Bacteriol.">
        <title>Genome sequence of Methyloversatilis universalis FAM5T, a methylotrophic representative of the order Rhodocyclales.</title>
        <authorList>
            <person name="Kittichotirat W."/>
            <person name="Good N.M."/>
            <person name="Hall R."/>
            <person name="Bringel F."/>
            <person name="Lajus A."/>
            <person name="Medigue C."/>
            <person name="Smalley N.E."/>
            <person name="Beck D."/>
            <person name="Bumgarner R."/>
            <person name="Vuilleumier S."/>
            <person name="Kalyuzhnaya M.G."/>
        </authorList>
    </citation>
    <scope>NUCLEOTIDE SEQUENCE [LARGE SCALE GENOMIC DNA]</scope>
    <source>
        <strain evidence="4">ATCC BAA-1314 / JCM 13912 / FAM5</strain>
    </source>
</reference>
<dbReference type="InterPro" id="IPR003607">
    <property type="entry name" value="HD/PDEase_dom"/>
</dbReference>
<dbReference type="SMART" id="SM00471">
    <property type="entry name" value="HDc"/>
    <property type="match status" value="1"/>
</dbReference>
<dbReference type="PANTHER" id="PTHR45228">
    <property type="entry name" value="CYCLIC DI-GMP PHOSPHODIESTERASE TM_0186-RELATED"/>
    <property type="match status" value="1"/>
</dbReference>
<dbReference type="Gene3D" id="3.30.450.40">
    <property type="match status" value="1"/>
</dbReference>
<dbReference type="OrthoDB" id="9763857at2"/>
<dbReference type="SUPFAM" id="SSF109604">
    <property type="entry name" value="HD-domain/PDEase-like"/>
    <property type="match status" value="1"/>
</dbReference>
<dbReference type="Pfam" id="PF13487">
    <property type="entry name" value="HD_5"/>
    <property type="match status" value="1"/>
</dbReference>
<dbReference type="Proteomes" id="UP000005019">
    <property type="component" value="Unassembled WGS sequence"/>
</dbReference>
<dbReference type="STRING" id="1000565.METUNv1_03494"/>
<proteinExistence type="predicted"/>
<keyword evidence="3" id="KW-0378">Hydrolase</keyword>
<gene>
    <name evidence="3" type="ORF">METUNv1_03494</name>
</gene>
<dbReference type="InterPro" id="IPR037522">
    <property type="entry name" value="HD_GYP_dom"/>
</dbReference>
<dbReference type="Gene3D" id="1.10.3210.10">
    <property type="entry name" value="Hypothetical protein af1432"/>
    <property type="match status" value="1"/>
</dbReference>
<dbReference type="eggNOG" id="COG3437">
    <property type="taxonomic scope" value="Bacteria"/>
</dbReference>
<evidence type="ECO:0000259" key="2">
    <source>
        <dbReference type="PROSITE" id="PS51832"/>
    </source>
</evidence>
<keyword evidence="4" id="KW-1185">Reference proteome</keyword>
<dbReference type="EMBL" id="AFHG01000058">
    <property type="protein sequence ID" value="EGK70107.1"/>
    <property type="molecule type" value="Genomic_DNA"/>
</dbReference>
<evidence type="ECO:0000259" key="1">
    <source>
        <dbReference type="PROSITE" id="PS50046"/>
    </source>
</evidence>
<dbReference type="InterPro" id="IPR016132">
    <property type="entry name" value="Phyto_chromo_attachment"/>
</dbReference>
<dbReference type="Pfam" id="PF01590">
    <property type="entry name" value="GAF"/>
    <property type="match status" value="1"/>
</dbReference>
<feature type="domain" description="HD-GYP" evidence="2">
    <location>
        <begin position="164"/>
        <end position="373"/>
    </location>
</feature>
<dbReference type="GO" id="GO:0008081">
    <property type="term" value="F:phosphoric diester hydrolase activity"/>
    <property type="evidence" value="ECO:0007669"/>
    <property type="project" value="UniProtKB-ARBA"/>
</dbReference>
<feature type="domain" description="Phytochrome chromophore attachment site" evidence="1">
    <location>
        <begin position="1"/>
        <end position="156"/>
    </location>
</feature>
<dbReference type="AlphaFoldDB" id="F5RGQ3"/>
<dbReference type="PROSITE" id="PS51832">
    <property type="entry name" value="HD_GYP"/>
    <property type="match status" value="1"/>
</dbReference>
<dbReference type="PANTHER" id="PTHR45228:SF1">
    <property type="entry name" value="CYCLIC DI-GMP PHOSPHODIESTERASE TM_0186"/>
    <property type="match status" value="1"/>
</dbReference>
<dbReference type="InterPro" id="IPR029016">
    <property type="entry name" value="GAF-like_dom_sf"/>
</dbReference>
<accession>F5RGQ3</accession>
<evidence type="ECO:0000313" key="3">
    <source>
        <dbReference type="EMBL" id="EGK70107.1"/>
    </source>
</evidence>
<dbReference type="SUPFAM" id="SSF55781">
    <property type="entry name" value="GAF domain-like"/>
    <property type="match status" value="1"/>
</dbReference>
<comment type="caution">
    <text evidence="3">The sequence shown here is derived from an EMBL/GenBank/DDBJ whole genome shotgun (WGS) entry which is preliminary data.</text>
</comment>
<protein>
    <submittedName>
        <fullName evidence="3">Metal dependent phosphohydrolase</fullName>
    </submittedName>
</protein>